<dbReference type="Gene3D" id="3.40.50.1820">
    <property type="entry name" value="alpha/beta hydrolase"/>
    <property type="match status" value="1"/>
</dbReference>
<evidence type="ECO:0000313" key="4">
    <source>
        <dbReference type="Proteomes" id="UP001549037"/>
    </source>
</evidence>
<protein>
    <submittedName>
        <fullName evidence="3">Acetyl esterase/lipase</fullName>
    </submittedName>
</protein>
<dbReference type="PANTHER" id="PTHR48081">
    <property type="entry name" value="AB HYDROLASE SUPERFAMILY PROTEIN C4A8.06C"/>
    <property type="match status" value="1"/>
</dbReference>
<gene>
    <name evidence="3" type="ORF">ABID28_001707</name>
</gene>
<dbReference type="Proteomes" id="UP001549037">
    <property type="component" value="Unassembled WGS sequence"/>
</dbReference>
<accession>A0ABV2JH13</accession>
<reference evidence="3 4" key="1">
    <citation type="submission" date="2024-06" db="EMBL/GenBank/DDBJ databases">
        <title>Genomic Encyclopedia of Type Strains, Phase IV (KMG-IV): sequencing the most valuable type-strain genomes for metagenomic binning, comparative biology and taxonomic classification.</title>
        <authorList>
            <person name="Goeker M."/>
        </authorList>
    </citation>
    <scope>NUCLEOTIDE SEQUENCE [LARGE SCALE GENOMIC DNA]</scope>
    <source>
        <strain evidence="3 4">DSM 28302</strain>
    </source>
</reference>
<dbReference type="Pfam" id="PF20434">
    <property type="entry name" value="BD-FAE"/>
    <property type="match status" value="1"/>
</dbReference>
<dbReference type="EMBL" id="JBEPLN010000038">
    <property type="protein sequence ID" value="MET3635045.1"/>
    <property type="molecule type" value="Genomic_DNA"/>
</dbReference>
<dbReference type="InterPro" id="IPR050300">
    <property type="entry name" value="GDXG_lipolytic_enzyme"/>
</dbReference>
<sequence>MTFIEEMRQTMAASDRRRDKDLMIPKDIEQHRDILYGSDKQWQILDLYRPLETKDKELPVIINVHGGGWVYGDKELYQYYGMNLAQRGFAVINFSYRLAPEHRFPAQLEDINLVFHWLLKNASNYQLNTNNLFAVGDSAGAHLLSLYVTYLNSQAYNRFYAFDKPEQLALKAIALNAGIYQFDLKETKQDKQTKKLLHAFLSSKHYYRDLKKISVLDKIKLNFPPTFITTSVADFLRSESLLLAATLTEKEIEHSYHLYGSKENQLKHVFHLNILDQSAITCNDDTIAFFKKYMD</sequence>
<keyword evidence="1" id="KW-0378">Hydrolase</keyword>
<keyword evidence="4" id="KW-1185">Reference proteome</keyword>
<evidence type="ECO:0000256" key="1">
    <source>
        <dbReference type="ARBA" id="ARBA00022801"/>
    </source>
</evidence>
<comment type="caution">
    <text evidence="3">The sequence shown here is derived from an EMBL/GenBank/DDBJ whole genome shotgun (WGS) entry which is preliminary data.</text>
</comment>
<proteinExistence type="predicted"/>
<name>A0ABV2JH13_9STRE</name>
<dbReference type="InterPro" id="IPR029058">
    <property type="entry name" value="AB_hydrolase_fold"/>
</dbReference>
<organism evidence="3 4">
    <name type="scientific">Streptococcus porcorum</name>
    <dbReference type="NCBI Taxonomy" id="701526"/>
    <lineage>
        <taxon>Bacteria</taxon>
        <taxon>Bacillati</taxon>
        <taxon>Bacillota</taxon>
        <taxon>Bacilli</taxon>
        <taxon>Lactobacillales</taxon>
        <taxon>Streptococcaceae</taxon>
        <taxon>Streptococcus</taxon>
    </lineage>
</organism>
<evidence type="ECO:0000313" key="3">
    <source>
        <dbReference type="EMBL" id="MET3635045.1"/>
    </source>
</evidence>
<feature type="domain" description="BD-FAE-like" evidence="2">
    <location>
        <begin position="45"/>
        <end position="234"/>
    </location>
</feature>
<dbReference type="InterPro" id="IPR049492">
    <property type="entry name" value="BD-FAE-like_dom"/>
</dbReference>
<dbReference type="RefSeq" id="WP_354369766.1">
    <property type="nucleotide sequence ID" value="NZ_JBEPLN010000038.1"/>
</dbReference>
<evidence type="ECO:0000259" key="2">
    <source>
        <dbReference type="Pfam" id="PF20434"/>
    </source>
</evidence>
<dbReference type="SUPFAM" id="SSF53474">
    <property type="entry name" value="alpha/beta-Hydrolases"/>
    <property type="match status" value="1"/>
</dbReference>